<dbReference type="PANTHER" id="PTHR42760:SF37">
    <property type="entry name" value="CLAVALDEHYDE DEHYDROGENASE"/>
    <property type="match status" value="1"/>
</dbReference>
<reference evidence="5 6" key="1">
    <citation type="submission" date="2021-08" db="EMBL/GenBank/DDBJ databases">
        <title>Draft Genome Sequence of Phanerochaete sordida strain YK-624.</title>
        <authorList>
            <person name="Mori T."/>
            <person name="Dohra H."/>
            <person name="Suzuki T."/>
            <person name="Kawagishi H."/>
            <person name="Hirai H."/>
        </authorList>
    </citation>
    <scope>NUCLEOTIDE SEQUENCE [LARGE SCALE GENOMIC DNA]</scope>
    <source>
        <strain evidence="5 6">YK-624</strain>
    </source>
</reference>
<sequence length="291" mass="31705">MDKYPGAIFIPNNRHETYPAIDPTKANLSGKVVVVTGASRGIGKAIALAVAQAGTKGLALFARGSLDAVKAECLAAQRQGHPLEVLTAQVDVTNEAQVAAAAKQVEATFGRVDIVVNNAGYLEPYNFIADTVSAEWWRGFEINVQGTYFVTRAFLPLLIKSDGDKTVVNVSSGGAFMFLPRYSAYALSKLAEIRFSEVLVAEYGAQGILSYAVHPGMNDTDMTKQLPPDVQAIVTYLDTPEFAANTLLWLIKERRDWLAGRYVDCNWDMEALEAKKQEIVEGDKLKLTLSI</sequence>
<keyword evidence="6" id="KW-1185">Reference proteome</keyword>
<dbReference type="Proteomes" id="UP000703269">
    <property type="component" value="Unassembled WGS sequence"/>
</dbReference>
<evidence type="ECO:0000256" key="3">
    <source>
        <dbReference type="RuleBase" id="RU000363"/>
    </source>
</evidence>
<dbReference type="Gene3D" id="3.40.50.720">
    <property type="entry name" value="NAD(P)-binding Rossmann-like Domain"/>
    <property type="match status" value="1"/>
</dbReference>
<name>A0A9P3GND4_9APHY</name>
<gene>
    <name evidence="5" type="ORF">PsYK624_143880</name>
</gene>
<dbReference type="AlphaFoldDB" id="A0A9P3GND4"/>
<dbReference type="EMBL" id="BPQB01000083">
    <property type="protein sequence ID" value="GJE98166.1"/>
    <property type="molecule type" value="Genomic_DNA"/>
</dbReference>
<dbReference type="SUPFAM" id="SSF51735">
    <property type="entry name" value="NAD(P)-binding Rossmann-fold domains"/>
    <property type="match status" value="1"/>
</dbReference>
<evidence type="ECO:0000256" key="2">
    <source>
        <dbReference type="ARBA" id="ARBA00023002"/>
    </source>
</evidence>
<comment type="similarity">
    <text evidence="1 3">Belongs to the short-chain dehydrogenases/reductases (SDR) family.</text>
</comment>
<dbReference type="Pfam" id="PF00106">
    <property type="entry name" value="adh_short"/>
    <property type="match status" value="1"/>
</dbReference>
<evidence type="ECO:0000313" key="5">
    <source>
        <dbReference type="EMBL" id="GJE98166.1"/>
    </source>
</evidence>
<accession>A0A9P3GND4</accession>
<dbReference type="SMART" id="SM00822">
    <property type="entry name" value="PKS_KR"/>
    <property type="match status" value="1"/>
</dbReference>
<feature type="domain" description="Ketoreductase" evidence="4">
    <location>
        <begin position="31"/>
        <end position="211"/>
    </location>
</feature>
<evidence type="ECO:0000256" key="1">
    <source>
        <dbReference type="ARBA" id="ARBA00006484"/>
    </source>
</evidence>
<dbReference type="InterPro" id="IPR036291">
    <property type="entry name" value="NAD(P)-bd_dom_sf"/>
</dbReference>
<dbReference type="PRINTS" id="PR00081">
    <property type="entry name" value="GDHRDH"/>
</dbReference>
<dbReference type="InterPro" id="IPR002347">
    <property type="entry name" value="SDR_fam"/>
</dbReference>
<protein>
    <submittedName>
        <fullName evidence="5">SDR family oxidoreductase</fullName>
    </submittedName>
</protein>
<proteinExistence type="inferred from homology"/>
<dbReference type="GO" id="GO:0016616">
    <property type="term" value="F:oxidoreductase activity, acting on the CH-OH group of donors, NAD or NADP as acceptor"/>
    <property type="evidence" value="ECO:0007669"/>
    <property type="project" value="UniProtKB-ARBA"/>
</dbReference>
<dbReference type="InterPro" id="IPR057326">
    <property type="entry name" value="KR_dom"/>
</dbReference>
<dbReference type="PANTHER" id="PTHR42760">
    <property type="entry name" value="SHORT-CHAIN DEHYDROGENASES/REDUCTASES FAMILY MEMBER"/>
    <property type="match status" value="1"/>
</dbReference>
<organism evidence="5 6">
    <name type="scientific">Phanerochaete sordida</name>
    <dbReference type="NCBI Taxonomy" id="48140"/>
    <lineage>
        <taxon>Eukaryota</taxon>
        <taxon>Fungi</taxon>
        <taxon>Dikarya</taxon>
        <taxon>Basidiomycota</taxon>
        <taxon>Agaricomycotina</taxon>
        <taxon>Agaricomycetes</taxon>
        <taxon>Polyporales</taxon>
        <taxon>Phanerochaetaceae</taxon>
        <taxon>Phanerochaete</taxon>
    </lineage>
</organism>
<dbReference type="OrthoDB" id="1933717at2759"/>
<comment type="caution">
    <text evidence="5">The sequence shown here is derived from an EMBL/GenBank/DDBJ whole genome shotgun (WGS) entry which is preliminary data.</text>
</comment>
<dbReference type="PRINTS" id="PR00080">
    <property type="entry name" value="SDRFAMILY"/>
</dbReference>
<keyword evidence="2" id="KW-0560">Oxidoreductase</keyword>
<evidence type="ECO:0000259" key="4">
    <source>
        <dbReference type="SMART" id="SM00822"/>
    </source>
</evidence>
<dbReference type="CDD" id="cd05233">
    <property type="entry name" value="SDR_c"/>
    <property type="match status" value="1"/>
</dbReference>
<evidence type="ECO:0000313" key="6">
    <source>
        <dbReference type="Proteomes" id="UP000703269"/>
    </source>
</evidence>